<reference evidence="1" key="1">
    <citation type="submission" date="2024-03" db="EMBL/GenBank/DDBJ databases">
        <title>Complete genome sequence of Sulfurisphaera javensis strain KD-1.</title>
        <authorList>
            <person name="Sakai H."/>
            <person name="Nur N."/>
            <person name="Suwanto A."/>
            <person name="Kurosawa N."/>
        </authorList>
    </citation>
    <scope>NUCLEOTIDE SEQUENCE</scope>
    <source>
        <strain evidence="1">KD-1</strain>
    </source>
</reference>
<sequence length="80" mass="9342">MKISNVESKYVVNVNNKKLVIEEARNEKGEKIVSFYILTNAKLPNGEEWNEDLTNAKTIEKREDLPENLRKLLRNVLRSL</sequence>
<dbReference type="GeneID" id="92355399"/>
<name>A0AAT9GU69_9CREN</name>
<dbReference type="KEGG" id="sjv:SJAV_24410"/>
<accession>A0AAT9GU69</accession>
<proteinExistence type="predicted"/>
<dbReference type="AlphaFoldDB" id="A0AAT9GU69"/>
<dbReference type="EMBL" id="AP031322">
    <property type="protein sequence ID" value="BFH74497.1"/>
    <property type="molecule type" value="Genomic_DNA"/>
</dbReference>
<organism evidence="1">
    <name type="scientific">Sulfurisphaera javensis</name>
    <dbReference type="NCBI Taxonomy" id="2049879"/>
    <lineage>
        <taxon>Archaea</taxon>
        <taxon>Thermoproteota</taxon>
        <taxon>Thermoprotei</taxon>
        <taxon>Sulfolobales</taxon>
        <taxon>Sulfolobaceae</taxon>
        <taxon>Sulfurisphaera</taxon>
    </lineage>
</organism>
<evidence type="ECO:0000313" key="1">
    <source>
        <dbReference type="EMBL" id="BFH74497.1"/>
    </source>
</evidence>
<dbReference type="RefSeq" id="WP_369610000.1">
    <property type="nucleotide sequence ID" value="NZ_AP031322.1"/>
</dbReference>
<gene>
    <name evidence="1" type="ORF">SJAV_24410</name>
</gene>
<protein>
    <submittedName>
        <fullName evidence="1">Uncharacterized protein</fullName>
    </submittedName>
</protein>